<keyword evidence="9" id="KW-1185">Reference proteome</keyword>
<organism evidence="8 9">
    <name type="scientific">Cladorrhinum samala</name>
    <dbReference type="NCBI Taxonomy" id="585594"/>
    <lineage>
        <taxon>Eukaryota</taxon>
        <taxon>Fungi</taxon>
        <taxon>Dikarya</taxon>
        <taxon>Ascomycota</taxon>
        <taxon>Pezizomycotina</taxon>
        <taxon>Sordariomycetes</taxon>
        <taxon>Sordariomycetidae</taxon>
        <taxon>Sordariales</taxon>
        <taxon>Podosporaceae</taxon>
        <taxon>Cladorrhinum</taxon>
    </lineage>
</organism>
<dbReference type="GO" id="GO:0006362">
    <property type="term" value="P:transcription elongation by RNA polymerase I"/>
    <property type="evidence" value="ECO:0007669"/>
    <property type="project" value="TreeGrafter"/>
</dbReference>
<dbReference type="HAMAP" id="MF_00261">
    <property type="entry name" value="RNApol_arch_Rpo11"/>
    <property type="match status" value="1"/>
</dbReference>
<dbReference type="PANTHER" id="PTHR13946">
    <property type="entry name" value="DNA-DIRECTED RNA POLYMERASE I,II,III"/>
    <property type="match status" value="1"/>
</dbReference>
<proteinExistence type="inferred from homology"/>
<dbReference type="PANTHER" id="PTHR13946:SF28">
    <property type="entry name" value="DNA-DIRECTED RNA POLYMERASES I AND III SUBUNIT RPAC2"/>
    <property type="match status" value="1"/>
</dbReference>
<keyword evidence="4" id="KW-0539">Nucleus</keyword>
<reference evidence="8" key="1">
    <citation type="journal article" date="2023" name="Mol. Phylogenet. Evol.">
        <title>Genome-scale phylogeny and comparative genomics of the fungal order Sordariales.</title>
        <authorList>
            <person name="Hensen N."/>
            <person name="Bonometti L."/>
            <person name="Westerberg I."/>
            <person name="Brannstrom I.O."/>
            <person name="Guillou S."/>
            <person name="Cros-Aarteil S."/>
            <person name="Calhoun S."/>
            <person name="Haridas S."/>
            <person name="Kuo A."/>
            <person name="Mondo S."/>
            <person name="Pangilinan J."/>
            <person name="Riley R."/>
            <person name="LaButti K."/>
            <person name="Andreopoulos B."/>
            <person name="Lipzen A."/>
            <person name="Chen C."/>
            <person name="Yan M."/>
            <person name="Daum C."/>
            <person name="Ng V."/>
            <person name="Clum A."/>
            <person name="Steindorff A."/>
            <person name="Ohm R.A."/>
            <person name="Martin F."/>
            <person name="Silar P."/>
            <person name="Natvig D.O."/>
            <person name="Lalanne C."/>
            <person name="Gautier V."/>
            <person name="Ament-Velasquez S.L."/>
            <person name="Kruys A."/>
            <person name="Hutchinson M.I."/>
            <person name="Powell A.J."/>
            <person name="Barry K."/>
            <person name="Miller A.N."/>
            <person name="Grigoriev I.V."/>
            <person name="Debuchy R."/>
            <person name="Gladieux P."/>
            <person name="Hiltunen Thoren M."/>
            <person name="Johannesson H."/>
        </authorList>
    </citation>
    <scope>NUCLEOTIDE SEQUENCE</scope>
    <source>
        <strain evidence="8">PSN324</strain>
    </source>
</reference>
<feature type="compositionally biased region" description="Acidic residues" evidence="6">
    <location>
        <begin position="36"/>
        <end position="56"/>
    </location>
</feature>
<accession>A0AAV9HP31</accession>
<dbReference type="InterPro" id="IPR008193">
    <property type="entry name" value="RNA_pol_Rpb11_13-16kDa_CS"/>
</dbReference>
<dbReference type="GO" id="GO:0006383">
    <property type="term" value="P:transcription by RNA polymerase III"/>
    <property type="evidence" value="ECO:0007669"/>
    <property type="project" value="TreeGrafter"/>
</dbReference>
<dbReference type="AlphaFoldDB" id="A0AAV9HP31"/>
<evidence type="ECO:0000256" key="6">
    <source>
        <dbReference type="SAM" id="MobiDB-lite"/>
    </source>
</evidence>
<dbReference type="GO" id="GO:0005736">
    <property type="term" value="C:RNA polymerase I complex"/>
    <property type="evidence" value="ECO:0007669"/>
    <property type="project" value="TreeGrafter"/>
</dbReference>
<gene>
    <name evidence="8" type="ORF">QBC42DRAFT_267745</name>
</gene>
<sequence length="156" mass="17341">MPSKSSKLREEDASSDVDMDEPTSHQPVIKDHDADMMEQDDEESQAGVDDYEEEEEPQRVKLLPGSTETAASFEFLDEGHTLGNALRYVIMKNPEVEFCAYAIPHPSEAKMNVRIQTFPGTTAIQALEKGLRDLQELCDVVTEKFTDASRAFAASA</sequence>
<evidence type="ECO:0000256" key="2">
    <source>
        <dbReference type="ARBA" id="ARBA00022478"/>
    </source>
</evidence>
<evidence type="ECO:0000256" key="4">
    <source>
        <dbReference type="ARBA" id="ARBA00023242"/>
    </source>
</evidence>
<dbReference type="InterPro" id="IPR022905">
    <property type="entry name" value="Rpo11-like"/>
</dbReference>
<dbReference type="InterPro" id="IPR033898">
    <property type="entry name" value="RNAP_AC19"/>
</dbReference>
<reference evidence="8" key="2">
    <citation type="submission" date="2023-06" db="EMBL/GenBank/DDBJ databases">
        <authorList>
            <consortium name="Lawrence Berkeley National Laboratory"/>
            <person name="Mondo S.J."/>
            <person name="Hensen N."/>
            <person name="Bonometti L."/>
            <person name="Westerberg I."/>
            <person name="Brannstrom I.O."/>
            <person name="Guillou S."/>
            <person name="Cros-Aarteil S."/>
            <person name="Calhoun S."/>
            <person name="Haridas S."/>
            <person name="Kuo A."/>
            <person name="Pangilinan J."/>
            <person name="Riley R."/>
            <person name="Labutti K."/>
            <person name="Andreopoulos B."/>
            <person name="Lipzen A."/>
            <person name="Chen C."/>
            <person name="Yanf M."/>
            <person name="Daum C."/>
            <person name="Ng V."/>
            <person name="Clum A."/>
            <person name="Steindorff A."/>
            <person name="Ohm R."/>
            <person name="Martin F."/>
            <person name="Silar P."/>
            <person name="Natvig D."/>
            <person name="Lalanne C."/>
            <person name="Gautier V."/>
            <person name="Ament-Velasquez S.L."/>
            <person name="Kruys A."/>
            <person name="Hutchinson M.I."/>
            <person name="Powell A.J."/>
            <person name="Barry K."/>
            <person name="Miller A.N."/>
            <person name="Grigoriev I.V."/>
            <person name="Debuchy R."/>
            <person name="Gladieux P."/>
            <person name="Thoren M.H."/>
            <person name="Johannesson H."/>
        </authorList>
    </citation>
    <scope>NUCLEOTIDE SEQUENCE</scope>
    <source>
        <strain evidence="8">PSN324</strain>
    </source>
</reference>
<evidence type="ECO:0000256" key="3">
    <source>
        <dbReference type="ARBA" id="ARBA00023163"/>
    </source>
</evidence>
<dbReference type="Proteomes" id="UP001321749">
    <property type="component" value="Unassembled WGS sequence"/>
</dbReference>
<dbReference type="Pfam" id="PF13656">
    <property type="entry name" value="RNA_pol_L_2"/>
    <property type="match status" value="1"/>
</dbReference>
<comment type="caution">
    <text evidence="8">The sequence shown here is derived from an EMBL/GenBank/DDBJ whole genome shotgun (WGS) entry which is preliminary data.</text>
</comment>
<evidence type="ECO:0000259" key="7">
    <source>
        <dbReference type="Pfam" id="PF13656"/>
    </source>
</evidence>
<keyword evidence="2" id="KW-0240">DNA-directed RNA polymerase</keyword>
<evidence type="ECO:0000313" key="8">
    <source>
        <dbReference type="EMBL" id="KAK4462529.1"/>
    </source>
</evidence>
<evidence type="ECO:0000256" key="1">
    <source>
        <dbReference type="ARBA" id="ARBA00004123"/>
    </source>
</evidence>
<dbReference type="Gene3D" id="3.30.1360.10">
    <property type="entry name" value="RNA polymerase, RBP11-like subunit"/>
    <property type="match status" value="1"/>
</dbReference>
<dbReference type="CDD" id="cd07029">
    <property type="entry name" value="RNAP_I_III_AC19"/>
    <property type="match status" value="1"/>
</dbReference>
<protein>
    <recommendedName>
        <fullName evidence="7">DNA-directed RNA polymerase RBP11-like dimerisation domain-containing protein</fullName>
    </recommendedName>
</protein>
<feature type="region of interest" description="Disordered" evidence="6">
    <location>
        <begin position="1"/>
        <end position="65"/>
    </location>
</feature>
<dbReference type="GO" id="GO:0005666">
    <property type="term" value="C:RNA polymerase III complex"/>
    <property type="evidence" value="ECO:0007669"/>
    <property type="project" value="TreeGrafter"/>
</dbReference>
<dbReference type="GO" id="GO:0055029">
    <property type="term" value="C:nuclear DNA-directed RNA polymerase complex"/>
    <property type="evidence" value="ECO:0007669"/>
    <property type="project" value="UniProtKB-ARBA"/>
</dbReference>
<evidence type="ECO:0000256" key="5">
    <source>
        <dbReference type="ARBA" id="ARBA00025751"/>
    </source>
</evidence>
<feature type="domain" description="DNA-directed RNA polymerase RBP11-like dimerisation" evidence="7">
    <location>
        <begin position="71"/>
        <end position="143"/>
    </location>
</feature>
<keyword evidence="3" id="KW-0804">Transcription</keyword>
<dbReference type="GO" id="GO:0003677">
    <property type="term" value="F:DNA binding"/>
    <property type="evidence" value="ECO:0007669"/>
    <property type="project" value="InterPro"/>
</dbReference>
<evidence type="ECO:0000313" key="9">
    <source>
        <dbReference type="Proteomes" id="UP001321749"/>
    </source>
</evidence>
<comment type="subcellular location">
    <subcellularLocation>
        <location evidence="1">Nucleus</location>
    </subcellularLocation>
</comment>
<dbReference type="GO" id="GO:0003899">
    <property type="term" value="F:DNA-directed RNA polymerase activity"/>
    <property type="evidence" value="ECO:0007669"/>
    <property type="project" value="InterPro"/>
</dbReference>
<dbReference type="EMBL" id="MU864971">
    <property type="protein sequence ID" value="KAK4462529.1"/>
    <property type="molecule type" value="Genomic_DNA"/>
</dbReference>
<dbReference type="PROSITE" id="PS01154">
    <property type="entry name" value="RNA_POL_L_13KD"/>
    <property type="match status" value="1"/>
</dbReference>
<dbReference type="InterPro" id="IPR036603">
    <property type="entry name" value="RBP11-like"/>
</dbReference>
<dbReference type="SUPFAM" id="SSF55257">
    <property type="entry name" value="RBP11-like subunits of RNA polymerase"/>
    <property type="match status" value="1"/>
</dbReference>
<comment type="similarity">
    <text evidence="5">Belongs to the archaeal Rpo11/eukaryotic RPB11/RPC19 RNA polymerase subunit family.</text>
</comment>
<dbReference type="InterPro" id="IPR009025">
    <property type="entry name" value="RBP11-like_dimer"/>
</dbReference>
<dbReference type="GO" id="GO:0046983">
    <property type="term" value="F:protein dimerization activity"/>
    <property type="evidence" value="ECO:0007669"/>
    <property type="project" value="InterPro"/>
</dbReference>
<name>A0AAV9HP31_9PEZI</name>